<sequence length="187" mass="20138">MSTYGTAVALDLAPSADVAGVLPTLGAWTAWRRPLVDGWTRLTLSCAEVEQLDEVRAMLVIAGTGCAAVAEDDDEYGACWTVLAARPDVVRTVHRRYLLCADPRDAREVRLAVADLGEDPRVRDVGGPEAAREAAEMFGVDPEPMVQAEAASDLAFERMGTVGGPFPWWWALDLTWPGDEAGERVPG</sequence>
<protein>
    <submittedName>
        <fullName evidence="1">Uncharacterized protein</fullName>
    </submittedName>
</protein>
<reference evidence="1" key="1">
    <citation type="submission" date="2020-03" db="EMBL/GenBank/DDBJ databases">
        <title>Phycicoccus flavus sp. nov., a novel endophytic actinobacterium isolated from branch of Kandelia candel.</title>
        <authorList>
            <person name="Tuo L."/>
        </authorList>
    </citation>
    <scope>NUCLEOTIDE SEQUENCE</scope>
    <source>
        <strain evidence="1">CMS6Z-2</strain>
    </source>
</reference>
<organism evidence="1 2">
    <name type="scientific">Phycicoccus flavus</name>
    <dbReference type="NCBI Taxonomy" id="2502783"/>
    <lineage>
        <taxon>Bacteria</taxon>
        <taxon>Bacillati</taxon>
        <taxon>Actinomycetota</taxon>
        <taxon>Actinomycetes</taxon>
        <taxon>Micrococcales</taxon>
        <taxon>Intrasporangiaceae</taxon>
        <taxon>Phycicoccus</taxon>
    </lineage>
</organism>
<name>A0A8T6QYZ8_9MICO</name>
<dbReference type="EMBL" id="SAYU02000004">
    <property type="protein sequence ID" value="NHA66867.1"/>
    <property type="molecule type" value="Genomic_DNA"/>
</dbReference>
<comment type="caution">
    <text evidence="1">The sequence shown here is derived from an EMBL/GenBank/DDBJ whole genome shotgun (WGS) entry which is preliminary data.</text>
</comment>
<dbReference type="Proteomes" id="UP000287866">
    <property type="component" value="Unassembled WGS sequence"/>
</dbReference>
<accession>A0A8T6QYZ8</accession>
<gene>
    <name evidence="1" type="ORF">EPD83_002205</name>
</gene>
<keyword evidence="2" id="KW-1185">Reference proteome</keyword>
<proteinExistence type="predicted"/>
<evidence type="ECO:0000313" key="1">
    <source>
        <dbReference type="EMBL" id="NHA66867.1"/>
    </source>
</evidence>
<dbReference type="RefSeq" id="WP_165566155.1">
    <property type="nucleotide sequence ID" value="NZ_SAYU02000004.1"/>
</dbReference>
<evidence type="ECO:0000313" key="2">
    <source>
        <dbReference type="Proteomes" id="UP000287866"/>
    </source>
</evidence>
<dbReference type="AlphaFoldDB" id="A0A8T6QYZ8"/>